<accession>A0A1H0VR68</accession>
<reference evidence="7 8" key="1">
    <citation type="submission" date="2016-10" db="EMBL/GenBank/DDBJ databases">
        <authorList>
            <person name="de Groot N.N."/>
        </authorList>
    </citation>
    <scope>NUCLEOTIDE SEQUENCE [LARGE SCALE GENOMIC DNA]</scope>
    <source>
        <strain evidence="7 8">DSM 12130</strain>
    </source>
</reference>
<evidence type="ECO:0000256" key="3">
    <source>
        <dbReference type="ARBA" id="ARBA00022723"/>
    </source>
</evidence>
<dbReference type="AlphaFoldDB" id="A0A1H0VR68"/>
<dbReference type="STRING" id="91360.SAMN05660330_04204"/>
<dbReference type="InterPro" id="IPR058240">
    <property type="entry name" value="rSAM_sf"/>
</dbReference>
<proteinExistence type="predicted"/>
<gene>
    <name evidence="7" type="ORF">SAMN05660330_04204</name>
</gene>
<dbReference type="EMBL" id="FNJI01000061">
    <property type="protein sequence ID" value="SDP81082.1"/>
    <property type="molecule type" value="Genomic_DNA"/>
</dbReference>
<evidence type="ECO:0000256" key="4">
    <source>
        <dbReference type="ARBA" id="ARBA00023004"/>
    </source>
</evidence>
<evidence type="ECO:0000313" key="7">
    <source>
        <dbReference type="EMBL" id="SDP81082.1"/>
    </source>
</evidence>
<evidence type="ECO:0000256" key="1">
    <source>
        <dbReference type="ARBA" id="ARBA00001966"/>
    </source>
</evidence>
<dbReference type="GO" id="GO:0051536">
    <property type="term" value="F:iron-sulfur cluster binding"/>
    <property type="evidence" value="ECO:0007669"/>
    <property type="project" value="UniProtKB-KW"/>
</dbReference>
<keyword evidence="5" id="KW-0411">Iron-sulfur</keyword>
<dbReference type="InterPro" id="IPR051198">
    <property type="entry name" value="BchE-like"/>
</dbReference>
<dbReference type="SUPFAM" id="SSF102114">
    <property type="entry name" value="Radical SAM enzymes"/>
    <property type="match status" value="1"/>
</dbReference>
<evidence type="ECO:0000313" key="8">
    <source>
        <dbReference type="Proteomes" id="UP000199073"/>
    </source>
</evidence>
<evidence type="ECO:0000259" key="6">
    <source>
        <dbReference type="PROSITE" id="PS51918"/>
    </source>
</evidence>
<organism evidence="7 8">
    <name type="scientific">Desulforhopalus singaporensis</name>
    <dbReference type="NCBI Taxonomy" id="91360"/>
    <lineage>
        <taxon>Bacteria</taxon>
        <taxon>Pseudomonadati</taxon>
        <taxon>Thermodesulfobacteriota</taxon>
        <taxon>Desulfobulbia</taxon>
        <taxon>Desulfobulbales</taxon>
        <taxon>Desulfocapsaceae</taxon>
        <taxon>Desulforhopalus</taxon>
    </lineage>
</organism>
<dbReference type="SMART" id="SM00729">
    <property type="entry name" value="Elp3"/>
    <property type="match status" value="1"/>
</dbReference>
<name>A0A1H0VR68_9BACT</name>
<evidence type="ECO:0000256" key="5">
    <source>
        <dbReference type="ARBA" id="ARBA00023014"/>
    </source>
</evidence>
<dbReference type="Gene3D" id="3.40.50.280">
    <property type="entry name" value="Cobalamin-binding domain"/>
    <property type="match status" value="1"/>
</dbReference>
<dbReference type="RefSeq" id="WP_092226061.1">
    <property type="nucleotide sequence ID" value="NZ_FNJI01000061.1"/>
</dbReference>
<keyword evidence="8" id="KW-1185">Reference proteome</keyword>
<dbReference type="PROSITE" id="PS51918">
    <property type="entry name" value="RADICAL_SAM"/>
    <property type="match status" value="1"/>
</dbReference>
<dbReference type="PANTHER" id="PTHR43409">
    <property type="entry name" value="ANAEROBIC MAGNESIUM-PROTOPORPHYRIN IX MONOMETHYL ESTER CYCLASE-RELATED"/>
    <property type="match status" value="1"/>
</dbReference>
<keyword evidence="3" id="KW-0479">Metal-binding</keyword>
<dbReference type="InterPro" id="IPR023404">
    <property type="entry name" value="rSAM_horseshoe"/>
</dbReference>
<dbReference type="InterPro" id="IPR006638">
    <property type="entry name" value="Elp3/MiaA/NifB-like_rSAM"/>
</dbReference>
<protein>
    <submittedName>
        <fullName evidence="7">Radical SAM superfamily enzyme YgiQ, UPF0313 family</fullName>
    </submittedName>
</protein>
<dbReference type="SFLD" id="SFLDS00029">
    <property type="entry name" value="Radical_SAM"/>
    <property type="match status" value="1"/>
</dbReference>
<dbReference type="Proteomes" id="UP000199073">
    <property type="component" value="Unassembled WGS sequence"/>
</dbReference>
<dbReference type="Pfam" id="PF04055">
    <property type="entry name" value="Radical_SAM"/>
    <property type="match status" value="1"/>
</dbReference>
<comment type="cofactor">
    <cofactor evidence="1">
        <name>[4Fe-4S] cluster</name>
        <dbReference type="ChEBI" id="CHEBI:49883"/>
    </cofactor>
</comment>
<dbReference type="SFLD" id="SFLDG01082">
    <property type="entry name" value="B12-binding_domain_containing"/>
    <property type="match status" value="1"/>
</dbReference>
<feature type="domain" description="Radical SAM core" evidence="6">
    <location>
        <begin position="303"/>
        <end position="524"/>
    </location>
</feature>
<dbReference type="Gene3D" id="3.80.30.20">
    <property type="entry name" value="tm_1862 like domain"/>
    <property type="match status" value="1"/>
</dbReference>
<dbReference type="InterPro" id="IPR007197">
    <property type="entry name" value="rSAM"/>
</dbReference>
<keyword evidence="2" id="KW-0949">S-adenosyl-L-methionine</keyword>
<keyword evidence="4" id="KW-0408">Iron</keyword>
<sequence>MIALRHDYHWHLNTKNYYYLAKVNYLFVTPPQFEPSYPSLAIPCLIAFLKKNGVERIIHKDLNVDSYNYFISNEYLEILVKKYRYHRKYKNIIKDTKSAKHQIRNNSVTPKEYAAAKERIISALELVSLDSEYFNLSFNNLTYKGIDVSEDSIEKIIADEHLNIYAVFFRKILDRSILMSSDVVCISINYETQLLPAITLARLVKKISDVKICAGGSYLTHLNDEILTLPYLFKYMDYIITGEGETPLYSLHQYLNNNKRIEEVENLYFIQGGIVRKSCKVSYEIVKELPTPDFKDIVFNKYFSPIKILPIYHSRGCYWNKCKFCSHTYSYSHYRTRSSQSVVNDIKKYKSKYDCQSFYFVDEALHPMQLESLSEMISDCKVRWGSQIRFEQEITRDLCINLKKSGYTNTLIGLESANDNILTLMGKGTNLKTIYQVIDNLYNAKINIWLMFFLGFPGESYNEAENTLNFIKNVQNKIVSTYGTGFVLTKNSYIHSHPDEYRVEIGKQNDYFILQVPFKSQQALTDEQIGVLLDIYRKKIASNLIDLVLSNSHGMFFSYYDFKQLSLLKTQKSDYE</sequence>
<dbReference type="GO" id="GO:0046872">
    <property type="term" value="F:metal ion binding"/>
    <property type="evidence" value="ECO:0007669"/>
    <property type="project" value="UniProtKB-KW"/>
</dbReference>
<evidence type="ECO:0000256" key="2">
    <source>
        <dbReference type="ARBA" id="ARBA00022691"/>
    </source>
</evidence>
<dbReference type="OrthoDB" id="9762608at2"/>
<dbReference type="GO" id="GO:0003824">
    <property type="term" value="F:catalytic activity"/>
    <property type="evidence" value="ECO:0007669"/>
    <property type="project" value="InterPro"/>
</dbReference>